<proteinExistence type="predicted"/>
<dbReference type="Proteomes" id="UP000277236">
    <property type="component" value="Unassembled WGS sequence"/>
</dbReference>
<comment type="caution">
    <text evidence="1">The sequence shown here is derived from an EMBL/GenBank/DDBJ whole genome shotgun (WGS) entry which is preliminary data.</text>
</comment>
<protein>
    <submittedName>
        <fullName evidence="1">Uncharacterized protein</fullName>
    </submittedName>
</protein>
<dbReference type="RefSeq" id="WP_147466595.1">
    <property type="nucleotide sequence ID" value="NZ_RBRE01000048.1"/>
</dbReference>
<name>A0A3M4LXF0_PSECI</name>
<dbReference type="AlphaFoldDB" id="A0A3M4LXF0"/>
<accession>A0A3M4LXF0</accession>
<organism evidence="1 2">
    <name type="scientific">Pseudomonas cichorii</name>
    <dbReference type="NCBI Taxonomy" id="36746"/>
    <lineage>
        <taxon>Bacteria</taxon>
        <taxon>Pseudomonadati</taxon>
        <taxon>Pseudomonadota</taxon>
        <taxon>Gammaproteobacteria</taxon>
        <taxon>Pseudomonadales</taxon>
        <taxon>Pseudomonadaceae</taxon>
        <taxon>Pseudomonas</taxon>
    </lineage>
</organism>
<evidence type="ECO:0000313" key="1">
    <source>
        <dbReference type="EMBL" id="RMQ45731.1"/>
    </source>
</evidence>
<evidence type="ECO:0000313" key="2">
    <source>
        <dbReference type="Proteomes" id="UP000277236"/>
    </source>
</evidence>
<sequence length="64" mass="6616">MVPFFVLAVSVFSPSLLNLALAAKGATVLAGCVGIFFVLGETLSPRDLRRPAAKVSASPESLPD</sequence>
<gene>
    <name evidence="1" type="ORF">ALQ04_01590</name>
</gene>
<reference evidence="1 2" key="1">
    <citation type="submission" date="2018-08" db="EMBL/GenBank/DDBJ databases">
        <title>Recombination of ecologically and evolutionarily significant loci maintains genetic cohesion in the Pseudomonas syringae species complex.</title>
        <authorList>
            <person name="Dillon M."/>
            <person name="Thakur S."/>
            <person name="Almeida R.N.D."/>
            <person name="Weir B.S."/>
            <person name="Guttman D.S."/>
        </authorList>
    </citation>
    <scope>NUCLEOTIDE SEQUENCE [LARGE SCALE GENOMIC DNA]</scope>
    <source>
        <strain evidence="1 2">ICMP 3353</strain>
    </source>
</reference>
<dbReference type="EMBL" id="RBRE01000048">
    <property type="protein sequence ID" value="RMQ45731.1"/>
    <property type="molecule type" value="Genomic_DNA"/>
</dbReference>